<protein>
    <submittedName>
        <fullName evidence="2">Uncharacterized protein</fullName>
    </submittedName>
</protein>
<organism evidence="2 3">
    <name type="scientific">Eumeta variegata</name>
    <name type="common">Bagworm moth</name>
    <name type="synonym">Eumeta japonica</name>
    <dbReference type="NCBI Taxonomy" id="151549"/>
    <lineage>
        <taxon>Eukaryota</taxon>
        <taxon>Metazoa</taxon>
        <taxon>Ecdysozoa</taxon>
        <taxon>Arthropoda</taxon>
        <taxon>Hexapoda</taxon>
        <taxon>Insecta</taxon>
        <taxon>Pterygota</taxon>
        <taxon>Neoptera</taxon>
        <taxon>Endopterygota</taxon>
        <taxon>Lepidoptera</taxon>
        <taxon>Glossata</taxon>
        <taxon>Ditrysia</taxon>
        <taxon>Tineoidea</taxon>
        <taxon>Psychidae</taxon>
        <taxon>Oiketicinae</taxon>
        <taxon>Eumeta</taxon>
    </lineage>
</organism>
<dbReference type="AlphaFoldDB" id="A0A4C1UPC4"/>
<reference evidence="2 3" key="1">
    <citation type="journal article" date="2019" name="Commun. Biol.">
        <title>The bagworm genome reveals a unique fibroin gene that provides high tensile strength.</title>
        <authorList>
            <person name="Kono N."/>
            <person name="Nakamura H."/>
            <person name="Ohtoshi R."/>
            <person name="Tomita M."/>
            <person name="Numata K."/>
            <person name="Arakawa K."/>
        </authorList>
    </citation>
    <scope>NUCLEOTIDE SEQUENCE [LARGE SCALE GENOMIC DNA]</scope>
</reference>
<name>A0A4C1UPC4_EUMVA</name>
<keyword evidence="3" id="KW-1185">Reference proteome</keyword>
<sequence length="89" mass="10197">MCVRIAAPSRPFIGTTIELRVECRLRPVPDECHTDRGRRRRCASSWPAAVRRHFVRHPRRSREPLSFGVPTISSLKDPTDDAMMSKALK</sequence>
<evidence type="ECO:0000256" key="1">
    <source>
        <dbReference type="SAM" id="MobiDB-lite"/>
    </source>
</evidence>
<comment type="caution">
    <text evidence="2">The sequence shown here is derived from an EMBL/GenBank/DDBJ whole genome shotgun (WGS) entry which is preliminary data.</text>
</comment>
<dbReference type="Proteomes" id="UP000299102">
    <property type="component" value="Unassembled WGS sequence"/>
</dbReference>
<gene>
    <name evidence="2" type="ORF">EVAR_11785_1</name>
</gene>
<evidence type="ECO:0000313" key="3">
    <source>
        <dbReference type="Proteomes" id="UP000299102"/>
    </source>
</evidence>
<feature type="region of interest" description="Disordered" evidence="1">
    <location>
        <begin position="65"/>
        <end position="89"/>
    </location>
</feature>
<dbReference type="EMBL" id="BGZK01000205">
    <property type="protein sequence ID" value="GBP28323.1"/>
    <property type="molecule type" value="Genomic_DNA"/>
</dbReference>
<evidence type="ECO:0000313" key="2">
    <source>
        <dbReference type="EMBL" id="GBP28323.1"/>
    </source>
</evidence>
<accession>A0A4C1UPC4</accession>
<proteinExistence type="predicted"/>